<protein>
    <recommendedName>
        <fullName evidence="4">Cell division protein FtsL</fullName>
    </recommendedName>
</protein>
<keyword evidence="2" id="KW-0812">Transmembrane</keyword>
<sequence length="195" mass="21233">MDIRFDNEPKKGQTPTTRLHMPNKETAEDFESRSERKPSRGRSASRAAEEPHVRVEKPELNPLARIGLILCGFIFAGMVLFTLTGYERISRAYADINALNTEIDSTKLRINELEVQIECAVTIQDAQKVAEAYGMQYPEKSQYVKIGDPLPFSGSDYPVETTTEPTESPAAPTPDPGTGDTGDTTGGGSQPPSGG</sequence>
<evidence type="ECO:0000256" key="1">
    <source>
        <dbReference type="SAM" id="MobiDB-lite"/>
    </source>
</evidence>
<feature type="transmembrane region" description="Helical" evidence="2">
    <location>
        <begin position="63"/>
        <end position="83"/>
    </location>
</feature>
<feature type="compositionally biased region" description="Basic and acidic residues" evidence="1">
    <location>
        <begin position="1"/>
        <end position="11"/>
    </location>
</feature>
<keyword evidence="2" id="KW-1133">Transmembrane helix</keyword>
<feature type="compositionally biased region" description="Low complexity" evidence="1">
    <location>
        <begin position="158"/>
        <end position="183"/>
    </location>
</feature>
<keyword evidence="2" id="KW-0472">Membrane</keyword>
<reference evidence="3" key="1">
    <citation type="submission" date="2019-08" db="EMBL/GenBank/DDBJ databases">
        <authorList>
            <person name="Kucharzyk K."/>
            <person name="Murdoch R.W."/>
            <person name="Higgins S."/>
            <person name="Loffler F."/>
        </authorList>
    </citation>
    <scope>NUCLEOTIDE SEQUENCE</scope>
</reference>
<feature type="region of interest" description="Disordered" evidence="1">
    <location>
        <begin position="151"/>
        <end position="195"/>
    </location>
</feature>
<feature type="compositionally biased region" description="Gly residues" evidence="1">
    <location>
        <begin position="184"/>
        <end position="195"/>
    </location>
</feature>
<comment type="caution">
    <text evidence="3">The sequence shown here is derived from an EMBL/GenBank/DDBJ whole genome shotgun (WGS) entry which is preliminary data.</text>
</comment>
<feature type="compositionally biased region" description="Basic and acidic residues" evidence="1">
    <location>
        <begin position="22"/>
        <end position="38"/>
    </location>
</feature>
<organism evidence="3">
    <name type="scientific">bioreactor metagenome</name>
    <dbReference type="NCBI Taxonomy" id="1076179"/>
    <lineage>
        <taxon>unclassified sequences</taxon>
        <taxon>metagenomes</taxon>
        <taxon>ecological metagenomes</taxon>
    </lineage>
</organism>
<dbReference type="EMBL" id="VSSQ01005102">
    <property type="protein sequence ID" value="MPM27856.1"/>
    <property type="molecule type" value="Genomic_DNA"/>
</dbReference>
<feature type="region of interest" description="Disordered" evidence="1">
    <location>
        <begin position="1"/>
        <end position="53"/>
    </location>
</feature>
<name>A0A644YH83_9ZZZZ</name>
<accession>A0A644YH83</accession>
<proteinExistence type="predicted"/>
<evidence type="ECO:0000256" key="2">
    <source>
        <dbReference type="SAM" id="Phobius"/>
    </source>
</evidence>
<gene>
    <name evidence="3" type="ORF">SDC9_74371</name>
</gene>
<dbReference type="AlphaFoldDB" id="A0A644YH83"/>
<evidence type="ECO:0008006" key="4">
    <source>
        <dbReference type="Google" id="ProtNLM"/>
    </source>
</evidence>
<evidence type="ECO:0000313" key="3">
    <source>
        <dbReference type="EMBL" id="MPM27856.1"/>
    </source>
</evidence>